<proteinExistence type="predicted"/>
<accession>A0A4Z0LCQ9</accession>
<sequence length="500" mass="53110">MKKNLFIQILTYSLLLFSAMQLSAQVGIGTSTPAASSVLDITSTTKGLLAPRMTTAQRIAIASPANGLMVYDTDIKSFHYYDTSTSAWIKVFGDKEGRLKYKLIKSTDVLATVLATELAAGGGTKYVLDTSTLYEVNGTIVVNFPIDLNNAYIVGQDAGEDKLVRTTGNLFEGDKGGSVKILTLVASSGQVFNLLGTGGQTQNLILRDCIIASSASIGKIENFALAFMSIVQFAGNTTGIIYKDITKLLISNAAWFGTNTGTYETYQGTFGLIEKEGGFTEVIGTAVGFDVSANPTITGDAVMDAVVFTGTVTTGKYINPYTVGTYSGYNFNDSWGVRCAGIPNEGDTYATGAFYFDRSGAPANTIATTINTAYKLTGTTVSSNLYRFTAPTNNRLTYMGKKTRSFQVIANVAYLEVSGGSNAQYVYYLAKVSTPATGSVVTPITATEAFTDTNSGFVQGFSIAGTVSLSTGESVEVYLKRINSGTKITMGTYSLNLSMK</sequence>
<dbReference type="Proteomes" id="UP000297407">
    <property type="component" value="Unassembled WGS sequence"/>
</dbReference>
<dbReference type="OrthoDB" id="581140at2"/>
<protein>
    <recommendedName>
        <fullName evidence="4">Cell wall anchor protein</fullName>
    </recommendedName>
</protein>
<evidence type="ECO:0000313" key="3">
    <source>
        <dbReference type="Proteomes" id="UP000297407"/>
    </source>
</evidence>
<organism evidence="2 3">
    <name type="scientific">Flavobacterium humi</name>
    <dbReference type="NCBI Taxonomy" id="2562683"/>
    <lineage>
        <taxon>Bacteria</taxon>
        <taxon>Pseudomonadati</taxon>
        <taxon>Bacteroidota</taxon>
        <taxon>Flavobacteriia</taxon>
        <taxon>Flavobacteriales</taxon>
        <taxon>Flavobacteriaceae</taxon>
        <taxon>Flavobacterium</taxon>
    </lineage>
</organism>
<keyword evidence="3" id="KW-1185">Reference proteome</keyword>
<reference evidence="2 3" key="1">
    <citation type="submission" date="2019-04" db="EMBL/GenBank/DDBJ databases">
        <title>Flavobacterium sp. strain DS2-A Genome sequencing and assembly.</title>
        <authorList>
            <person name="Kim I."/>
        </authorList>
    </citation>
    <scope>NUCLEOTIDE SEQUENCE [LARGE SCALE GENOMIC DNA]</scope>
    <source>
        <strain evidence="2 3">DS2-A</strain>
    </source>
</reference>
<feature type="chain" id="PRO_5021309149" description="Cell wall anchor protein" evidence="1">
    <location>
        <begin position="25"/>
        <end position="500"/>
    </location>
</feature>
<name>A0A4Z0LCQ9_9FLAO</name>
<dbReference type="EMBL" id="SRLH01000001">
    <property type="protein sequence ID" value="TGD59661.1"/>
    <property type="molecule type" value="Genomic_DNA"/>
</dbReference>
<dbReference type="RefSeq" id="WP_135524868.1">
    <property type="nucleotide sequence ID" value="NZ_SRLH01000001.1"/>
</dbReference>
<evidence type="ECO:0000313" key="2">
    <source>
        <dbReference type="EMBL" id="TGD59661.1"/>
    </source>
</evidence>
<gene>
    <name evidence="2" type="ORF">E4635_01640</name>
</gene>
<keyword evidence="1" id="KW-0732">Signal</keyword>
<comment type="caution">
    <text evidence="2">The sequence shown here is derived from an EMBL/GenBank/DDBJ whole genome shotgun (WGS) entry which is preliminary data.</text>
</comment>
<dbReference type="AlphaFoldDB" id="A0A4Z0LCQ9"/>
<feature type="signal peptide" evidence="1">
    <location>
        <begin position="1"/>
        <end position="24"/>
    </location>
</feature>
<evidence type="ECO:0000256" key="1">
    <source>
        <dbReference type="SAM" id="SignalP"/>
    </source>
</evidence>
<evidence type="ECO:0008006" key="4">
    <source>
        <dbReference type="Google" id="ProtNLM"/>
    </source>
</evidence>